<dbReference type="PANTHER" id="PTHR24225">
    <property type="entry name" value="CHEMOTACTIC RECEPTOR"/>
    <property type="match status" value="1"/>
</dbReference>
<feature type="region of interest" description="Disordered" evidence="15">
    <location>
        <begin position="349"/>
        <end position="368"/>
    </location>
</feature>
<dbReference type="SUPFAM" id="SSF81321">
    <property type="entry name" value="Family A G protein-coupled receptor-like"/>
    <property type="match status" value="1"/>
</dbReference>
<name>A0A1S2ZVQ3_ERIEU</name>
<dbReference type="InterPro" id="IPR002258">
    <property type="entry name" value="CML1"/>
</dbReference>
<dbReference type="InParanoid" id="A0A1S2ZVQ3"/>
<feature type="transmembrane region" description="Helical" evidence="16">
    <location>
        <begin position="78"/>
        <end position="104"/>
    </location>
</feature>
<evidence type="ECO:0000313" key="19">
    <source>
        <dbReference type="RefSeq" id="XP_007525322.3"/>
    </source>
</evidence>
<gene>
    <name evidence="19 20" type="primary">CMKLR1</name>
</gene>
<evidence type="ECO:0000313" key="18">
    <source>
        <dbReference type="Proteomes" id="UP001652624"/>
    </source>
</evidence>
<dbReference type="Pfam" id="PF00001">
    <property type="entry name" value="7tm_1"/>
    <property type="match status" value="1"/>
</dbReference>
<dbReference type="PRINTS" id="PR00237">
    <property type="entry name" value="GPCRRHODOPSN"/>
</dbReference>
<accession>A0A1S2ZVQ3</accession>
<evidence type="ECO:0000256" key="4">
    <source>
        <dbReference type="ARBA" id="ARBA00022692"/>
    </source>
</evidence>
<dbReference type="InterPro" id="IPR017452">
    <property type="entry name" value="GPCR_Rhodpsn_7TM"/>
</dbReference>
<comment type="similarity">
    <text evidence="12">Belongs to the chemokine-like receptor (CMKLR) family.</text>
</comment>
<dbReference type="GO" id="GO:0005886">
    <property type="term" value="C:plasma membrane"/>
    <property type="evidence" value="ECO:0007669"/>
    <property type="project" value="UniProtKB-SubCell"/>
</dbReference>
<feature type="domain" description="G-protein coupled receptors family 1 profile" evidence="17">
    <location>
        <begin position="58"/>
        <end position="311"/>
    </location>
</feature>
<keyword evidence="8" id="KW-1015">Disulfide bond</keyword>
<feature type="transmembrane region" description="Helical" evidence="16">
    <location>
        <begin position="159"/>
        <end position="178"/>
    </location>
</feature>
<evidence type="ECO:0000256" key="16">
    <source>
        <dbReference type="SAM" id="Phobius"/>
    </source>
</evidence>
<evidence type="ECO:0000256" key="9">
    <source>
        <dbReference type="ARBA" id="ARBA00023170"/>
    </source>
</evidence>
<dbReference type="GeneID" id="103115503"/>
<evidence type="ECO:0000256" key="1">
    <source>
        <dbReference type="ARBA" id="ARBA00004651"/>
    </source>
</evidence>
<dbReference type="InterPro" id="IPR000276">
    <property type="entry name" value="GPCR_Rhodpsn"/>
</dbReference>
<dbReference type="GO" id="GO:0006954">
    <property type="term" value="P:inflammatory response"/>
    <property type="evidence" value="ECO:0007669"/>
    <property type="project" value="TreeGrafter"/>
</dbReference>
<protein>
    <recommendedName>
        <fullName evidence="13">Chemerin-like receptor 1</fullName>
    </recommendedName>
    <alternativeName>
        <fullName evidence="14">Chemokine-like receptor 1</fullName>
    </alternativeName>
</protein>
<feature type="transmembrane region" description="Helical" evidence="16">
    <location>
        <begin position="254"/>
        <end position="273"/>
    </location>
</feature>
<dbReference type="PROSITE" id="PS50262">
    <property type="entry name" value="G_PROTEIN_RECEP_F1_2"/>
    <property type="match status" value="1"/>
</dbReference>
<dbReference type="GO" id="GO:0004930">
    <property type="term" value="F:G protein-coupled receptor activity"/>
    <property type="evidence" value="ECO:0007669"/>
    <property type="project" value="UniProtKB-KW"/>
</dbReference>
<dbReference type="GO" id="GO:0004875">
    <property type="term" value="F:complement receptor activity"/>
    <property type="evidence" value="ECO:0007669"/>
    <property type="project" value="TreeGrafter"/>
</dbReference>
<keyword evidence="9" id="KW-0675">Receptor</keyword>
<feature type="transmembrane region" description="Helical" evidence="16">
    <location>
        <begin position="124"/>
        <end position="147"/>
    </location>
</feature>
<keyword evidence="11" id="KW-0807">Transducer</keyword>
<dbReference type="eggNOG" id="KOG3656">
    <property type="taxonomic scope" value="Eukaryota"/>
</dbReference>
<evidence type="ECO:0000256" key="5">
    <source>
        <dbReference type="ARBA" id="ARBA00022989"/>
    </source>
</evidence>
<dbReference type="RefSeq" id="XP_060048961.1">
    <property type="nucleotide sequence ID" value="XM_060192978.1"/>
</dbReference>
<evidence type="ECO:0000256" key="11">
    <source>
        <dbReference type="ARBA" id="ARBA00023224"/>
    </source>
</evidence>
<proteinExistence type="inferred from homology"/>
<evidence type="ECO:0000256" key="13">
    <source>
        <dbReference type="ARBA" id="ARBA00026211"/>
    </source>
</evidence>
<keyword evidence="5 16" id="KW-1133">Transmembrane helix</keyword>
<evidence type="ECO:0000256" key="2">
    <source>
        <dbReference type="ARBA" id="ARBA00022475"/>
    </source>
</evidence>
<keyword evidence="4 16" id="KW-0812">Transmembrane</keyword>
<dbReference type="AlphaFoldDB" id="A0A1S2ZVQ3"/>
<dbReference type="GO" id="GO:0007204">
    <property type="term" value="P:positive regulation of cytosolic calcium ion concentration"/>
    <property type="evidence" value="ECO:0007669"/>
    <property type="project" value="TreeGrafter"/>
</dbReference>
<evidence type="ECO:0000256" key="14">
    <source>
        <dbReference type="ARBA" id="ARBA00030532"/>
    </source>
</evidence>
<feature type="compositionally biased region" description="Basic and acidic residues" evidence="15">
    <location>
        <begin position="359"/>
        <end position="368"/>
    </location>
</feature>
<evidence type="ECO:0000256" key="7">
    <source>
        <dbReference type="ARBA" id="ARBA00023136"/>
    </source>
</evidence>
<feature type="transmembrane region" description="Helical" evidence="16">
    <location>
        <begin position="293"/>
        <end position="313"/>
    </location>
</feature>
<evidence type="ECO:0000256" key="3">
    <source>
        <dbReference type="ARBA" id="ARBA00022553"/>
    </source>
</evidence>
<dbReference type="InterPro" id="IPR000826">
    <property type="entry name" value="Formyl_rcpt-rel"/>
</dbReference>
<evidence type="ECO:0000256" key="8">
    <source>
        <dbReference type="ARBA" id="ARBA00023157"/>
    </source>
</evidence>
<evidence type="ECO:0000313" key="20">
    <source>
        <dbReference type="RefSeq" id="XP_060048961.1"/>
    </source>
</evidence>
<dbReference type="RefSeq" id="XP_007525322.3">
    <property type="nucleotide sequence ID" value="XM_007525260.3"/>
</dbReference>
<sequence>MSMGEEDDYYNSSDTYYDLPGEDYSVLVEDEPSALDSEAVRRLLVALYSLVCVLGLLGNGLVVVLAGCRLKRTVSTVWFLHLAAADLLLNAFLPLYAAYAALGFHWPFGTALCKLSSFLLTCNMYTSVLLLSAISGDRCVSVLLPVWVQNHRSPRRTHAACTAIWALAALLSVPSLVFRDTRQLSGGQVACFNNFSLLSPGPAVAAASSGWHVGVTVTRFLCGFLVPGLVIAGCYFIIICRLQRHRLSRNRKPFRIMAALVVAFFLCWCPYHILFLLELRPHTWPPAVFRLGLPLATALAITNSCLNPILYVFMGQDFKKFKVTLFSRLASALSEDTGHGSFPSNRSFTKVSSVNDKSPVSEKETAML</sequence>
<evidence type="ECO:0000256" key="12">
    <source>
        <dbReference type="ARBA" id="ARBA00025736"/>
    </source>
</evidence>
<keyword evidence="6" id="KW-0297">G-protein coupled receptor</keyword>
<evidence type="ECO:0000256" key="6">
    <source>
        <dbReference type="ARBA" id="ARBA00023040"/>
    </source>
</evidence>
<dbReference type="FunCoup" id="A0A1S2ZVQ3">
    <property type="interactions" value="269"/>
</dbReference>
<dbReference type="Proteomes" id="UP001652624">
    <property type="component" value="Chromosome 6"/>
</dbReference>
<dbReference type="PANTHER" id="PTHR24225:SF49">
    <property type="entry name" value="CHEMERIN-LIKE RECEPTOR 1"/>
    <property type="match status" value="1"/>
</dbReference>
<evidence type="ECO:0000259" key="17">
    <source>
        <dbReference type="PROSITE" id="PS50262"/>
    </source>
</evidence>
<comment type="subcellular location">
    <subcellularLocation>
        <location evidence="1">Cell membrane</location>
        <topology evidence="1">Multi-pass membrane protein</topology>
    </subcellularLocation>
</comment>
<evidence type="ECO:0000256" key="15">
    <source>
        <dbReference type="SAM" id="MobiDB-lite"/>
    </source>
</evidence>
<dbReference type="OrthoDB" id="6088892at2759"/>
<feature type="transmembrane region" description="Helical" evidence="16">
    <location>
        <begin position="45"/>
        <end position="66"/>
    </location>
</feature>
<feature type="transmembrane region" description="Helical" evidence="16">
    <location>
        <begin position="217"/>
        <end position="242"/>
    </location>
</feature>
<feature type="compositionally biased region" description="Polar residues" evidence="15">
    <location>
        <begin position="349"/>
        <end position="358"/>
    </location>
</feature>
<organism evidence="18 19">
    <name type="scientific">Erinaceus europaeus</name>
    <name type="common">Western European hedgehog</name>
    <dbReference type="NCBI Taxonomy" id="9365"/>
    <lineage>
        <taxon>Eukaryota</taxon>
        <taxon>Metazoa</taxon>
        <taxon>Chordata</taxon>
        <taxon>Craniata</taxon>
        <taxon>Vertebrata</taxon>
        <taxon>Euteleostomi</taxon>
        <taxon>Mammalia</taxon>
        <taxon>Eutheria</taxon>
        <taxon>Laurasiatheria</taxon>
        <taxon>Eulipotyphla</taxon>
        <taxon>Erinaceidae</taxon>
        <taxon>Erinaceinae</taxon>
        <taxon>Erinaceus</taxon>
    </lineage>
</organism>
<keyword evidence="2" id="KW-1003">Cell membrane</keyword>
<dbReference type="GO" id="GO:0007200">
    <property type="term" value="P:phospholipase C-activating G protein-coupled receptor signaling pathway"/>
    <property type="evidence" value="ECO:0007669"/>
    <property type="project" value="TreeGrafter"/>
</dbReference>
<dbReference type="PRINTS" id="PR01126">
    <property type="entry name" value="DEZORPHANR"/>
</dbReference>
<evidence type="ECO:0000256" key="10">
    <source>
        <dbReference type="ARBA" id="ARBA00023180"/>
    </source>
</evidence>
<dbReference type="CTD" id="1240"/>
<keyword evidence="10" id="KW-0325">Glycoprotein</keyword>
<keyword evidence="3" id="KW-0597">Phosphoprotein</keyword>
<dbReference type="Gene3D" id="1.20.1070.10">
    <property type="entry name" value="Rhodopsin 7-helix transmembrane proteins"/>
    <property type="match status" value="1"/>
</dbReference>
<reference evidence="19 20" key="1">
    <citation type="submission" date="2025-05" db="UniProtKB">
        <authorList>
            <consortium name="RefSeq"/>
        </authorList>
    </citation>
    <scope>IDENTIFICATION</scope>
</reference>
<keyword evidence="7 16" id="KW-0472">Membrane</keyword>
<keyword evidence="18" id="KW-1185">Reference proteome</keyword>